<dbReference type="Pfam" id="PF00756">
    <property type="entry name" value="Esterase"/>
    <property type="match status" value="1"/>
</dbReference>
<feature type="signal peptide" evidence="1">
    <location>
        <begin position="1"/>
        <end position="19"/>
    </location>
</feature>
<proteinExistence type="predicted"/>
<evidence type="ECO:0000256" key="1">
    <source>
        <dbReference type="SAM" id="SignalP"/>
    </source>
</evidence>
<dbReference type="Proteomes" id="UP000446768">
    <property type="component" value="Unassembled WGS sequence"/>
</dbReference>
<name>A0A7X2IKQ3_9BURK</name>
<keyword evidence="1" id="KW-0732">Signal</keyword>
<reference evidence="2 3" key="1">
    <citation type="submission" date="2019-11" db="EMBL/GenBank/DDBJ databases">
        <title>Novel species isolated from a subtropical stream in China.</title>
        <authorList>
            <person name="Lu H."/>
        </authorList>
    </citation>
    <scope>NUCLEOTIDE SEQUENCE [LARGE SCALE GENOMIC DNA]</scope>
    <source>
        <strain evidence="2 3">FT92W</strain>
    </source>
</reference>
<organism evidence="2 3">
    <name type="scientific">Pseudoduganella rivuli</name>
    <dbReference type="NCBI Taxonomy" id="2666085"/>
    <lineage>
        <taxon>Bacteria</taxon>
        <taxon>Pseudomonadati</taxon>
        <taxon>Pseudomonadota</taxon>
        <taxon>Betaproteobacteria</taxon>
        <taxon>Burkholderiales</taxon>
        <taxon>Oxalobacteraceae</taxon>
        <taxon>Telluria group</taxon>
        <taxon>Pseudoduganella</taxon>
    </lineage>
</organism>
<dbReference type="PANTHER" id="PTHR48098">
    <property type="entry name" value="ENTEROCHELIN ESTERASE-RELATED"/>
    <property type="match status" value="1"/>
</dbReference>
<dbReference type="InterPro" id="IPR029058">
    <property type="entry name" value="AB_hydrolase_fold"/>
</dbReference>
<evidence type="ECO:0000313" key="3">
    <source>
        <dbReference type="Proteomes" id="UP000446768"/>
    </source>
</evidence>
<accession>A0A7X2IKQ3</accession>
<keyword evidence="3" id="KW-1185">Reference proteome</keyword>
<dbReference type="SUPFAM" id="SSF53474">
    <property type="entry name" value="alpha/beta-Hydrolases"/>
    <property type="match status" value="1"/>
</dbReference>
<dbReference type="InterPro" id="IPR000801">
    <property type="entry name" value="Esterase-like"/>
</dbReference>
<dbReference type="Gene3D" id="3.40.50.1820">
    <property type="entry name" value="alpha/beta hydrolase"/>
    <property type="match status" value="1"/>
</dbReference>
<protein>
    <submittedName>
        <fullName evidence="2">Esterase</fullName>
    </submittedName>
</protein>
<feature type="chain" id="PRO_5031382533" evidence="1">
    <location>
        <begin position="20"/>
        <end position="301"/>
    </location>
</feature>
<dbReference type="RefSeq" id="WP_154371723.1">
    <property type="nucleotide sequence ID" value="NZ_WKJJ01000003.1"/>
</dbReference>
<dbReference type="InterPro" id="IPR050583">
    <property type="entry name" value="Mycobacterial_A85_antigen"/>
</dbReference>
<evidence type="ECO:0000313" key="2">
    <source>
        <dbReference type="EMBL" id="MRV71243.1"/>
    </source>
</evidence>
<dbReference type="EMBL" id="WKJJ01000003">
    <property type="protein sequence ID" value="MRV71243.1"/>
    <property type="molecule type" value="Genomic_DNA"/>
</dbReference>
<sequence>MLKPLLLSLALLAASPSHAAEALKVDSGHVERLEQFPSRFIDARNVDVWLPAGYDAKDKAKRYKVLYMHDGQMLYDAATTWNKQEWQVDEVLGKLIREGKVPDTLVVGVWNSEKYRHPEYFPQKALDFMPADARKNITERALGGKPRADDYLRFLVQELKPAIDKKYATRTGRDDTAIMGSSMGGLISLYAISEYPDVFGAAGCVSTHWVGAGPQNAVMPLGFFNYMQARLPDPKTHRIYMDHGDQTIDALYGVHQAFADILVREHGYDDRHFLSKAYPGTDHSEKSWAARLATPLEFLLK</sequence>
<comment type="caution">
    <text evidence="2">The sequence shown here is derived from an EMBL/GenBank/DDBJ whole genome shotgun (WGS) entry which is preliminary data.</text>
</comment>
<dbReference type="PANTHER" id="PTHR48098:SF6">
    <property type="entry name" value="FERRI-BACILLIBACTIN ESTERASE BESA"/>
    <property type="match status" value="1"/>
</dbReference>
<dbReference type="AlphaFoldDB" id="A0A7X2IKQ3"/>
<gene>
    <name evidence="2" type="ORF">GJ700_05855</name>
</gene>